<dbReference type="GO" id="GO:0008840">
    <property type="term" value="F:4-hydroxy-tetrahydrodipicolinate synthase activity"/>
    <property type="evidence" value="ECO:0007669"/>
    <property type="project" value="TreeGrafter"/>
</dbReference>
<evidence type="ECO:0000313" key="5">
    <source>
        <dbReference type="EMBL" id="ETX15065.1"/>
    </source>
</evidence>
<evidence type="ECO:0000256" key="3">
    <source>
        <dbReference type="PIRSR" id="PIRSR001365-1"/>
    </source>
</evidence>
<comment type="similarity">
    <text evidence="2">Belongs to the DapA family.</text>
</comment>
<evidence type="ECO:0000256" key="1">
    <source>
        <dbReference type="ARBA" id="ARBA00023239"/>
    </source>
</evidence>
<dbReference type="RefSeq" id="WP_037261349.1">
    <property type="nucleotide sequence ID" value="NZ_JALZ01000007.1"/>
</dbReference>
<dbReference type="Gene3D" id="3.20.20.70">
    <property type="entry name" value="Aldolase class I"/>
    <property type="match status" value="1"/>
</dbReference>
<dbReference type="PANTHER" id="PTHR12128:SF67">
    <property type="entry name" value="BLR3884 PROTEIN"/>
    <property type="match status" value="1"/>
</dbReference>
<dbReference type="OrthoDB" id="9782828at2"/>
<dbReference type="PANTHER" id="PTHR12128">
    <property type="entry name" value="DIHYDRODIPICOLINATE SYNTHASE"/>
    <property type="match status" value="1"/>
</dbReference>
<evidence type="ECO:0000256" key="4">
    <source>
        <dbReference type="PIRSR" id="PIRSR001365-2"/>
    </source>
</evidence>
<dbReference type="eggNOG" id="COG0329">
    <property type="taxonomic scope" value="Bacteria"/>
</dbReference>
<proteinExistence type="inferred from homology"/>
<feature type="binding site" evidence="4">
    <location>
        <position position="206"/>
    </location>
    <ligand>
        <name>pyruvate</name>
        <dbReference type="ChEBI" id="CHEBI:15361"/>
    </ligand>
</feature>
<protein>
    <submittedName>
        <fullName evidence="5">Dihydrodipicolinate synthase</fullName>
    </submittedName>
</protein>
<evidence type="ECO:0000256" key="2">
    <source>
        <dbReference type="PIRNR" id="PIRNR001365"/>
    </source>
</evidence>
<gene>
    <name evidence="5" type="ORF">OCH239_19925</name>
</gene>
<evidence type="ECO:0000313" key="6">
    <source>
        <dbReference type="Proteomes" id="UP000022447"/>
    </source>
</evidence>
<dbReference type="SUPFAM" id="SSF51569">
    <property type="entry name" value="Aldolase"/>
    <property type="match status" value="1"/>
</dbReference>
<dbReference type="EMBL" id="JALZ01000007">
    <property type="protein sequence ID" value="ETX15065.1"/>
    <property type="molecule type" value="Genomic_DNA"/>
</dbReference>
<dbReference type="STRING" id="1449350.OCH239_19925"/>
<dbReference type="CDD" id="cd00408">
    <property type="entry name" value="DHDPS-like"/>
    <property type="match status" value="1"/>
</dbReference>
<dbReference type="PRINTS" id="PR00146">
    <property type="entry name" value="DHPICSNTHASE"/>
</dbReference>
<dbReference type="AlphaFoldDB" id="X7EGR2"/>
<dbReference type="Proteomes" id="UP000022447">
    <property type="component" value="Unassembled WGS sequence"/>
</dbReference>
<organism evidence="5 6">
    <name type="scientific">Roseivivax halodurans JCM 10272</name>
    <dbReference type="NCBI Taxonomy" id="1449350"/>
    <lineage>
        <taxon>Bacteria</taxon>
        <taxon>Pseudomonadati</taxon>
        <taxon>Pseudomonadota</taxon>
        <taxon>Alphaproteobacteria</taxon>
        <taxon>Rhodobacterales</taxon>
        <taxon>Roseobacteraceae</taxon>
        <taxon>Roseivivax</taxon>
    </lineage>
</organism>
<dbReference type="Pfam" id="PF00701">
    <property type="entry name" value="DHDPS"/>
    <property type="match status" value="1"/>
</dbReference>
<feature type="active site" description="Schiff-base intermediate with substrate" evidence="3">
    <location>
        <position position="165"/>
    </location>
</feature>
<accession>X7EGR2</accession>
<name>X7EGR2_9RHOB</name>
<dbReference type="PIRSF" id="PIRSF001365">
    <property type="entry name" value="DHDPS"/>
    <property type="match status" value="1"/>
</dbReference>
<dbReference type="SMART" id="SM01130">
    <property type="entry name" value="DHDPS"/>
    <property type="match status" value="1"/>
</dbReference>
<sequence>MQGIIAAVPTPVDAAGRPLREPFLDHARWALENGCDGLNILGSTGEATSLDAAARGTVMEWAARDLDPSRLMVGTGTTSLAESIALTERADDLGYGVALVLPPFYYTPPSEDGLVRWYEALHAALGDRSIRIYFYNFPAMTGFPIPVNVMTRLHAQAPDRFAGIKDSSNDLEYCRAVRAALPDFAIFPSSETSLASARVEGFAGCISATVNVTAPLCARIWRGEAPQSLIDTVSALRAVISDHPLIPAVKHLIARRTKDPRWAGTLPPFTPLTQAEAASLDHFVPADAAAAA</sequence>
<dbReference type="InterPro" id="IPR002220">
    <property type="entry name" value="DapA-like"/>
</dbReference>
<reference evidence="5 6" key="1">
    <citation type="submission" date="2014-01" db="EMBL/GenBank/DDBJ databases">
        <title>Roseivivax halodurans JCM 10272 Genome Sequencing.</title>
        <authorList>
            <person name="Lai Q."/>
            <person name="Li G."/>
            <person name="Shao Z."/>
        </authorList>
    </citation>
    <scope>NUCLEOTIDE SEQUENCE [LARGE SCALE GENOMIC DNA]</scope>
    <source>
        <strain evidence="5 6">JCM 10272</strain>
    </source>
</reference>
<keyword evidence="6" id="KW-1185">Reference proteome</keyword>
<comment type="caution">
    <text evidence="5">The sequence shown here is derived from an EMBL/GenBank/DDBJ whole genome shotgun (WGS) entry which is preliminary data.</text>
</comment>
<keyword evidence="1 2" id="KW-0456">Lyase</keyword>
<feature type="active site" description="Proton donor/acceptor" evidence="3">
    <location>
        <position position="135"/>
    </location>
</feature>
<dbReference type="InterPro" id="IPR013785">
    <property type="entry name" value="Aldolase_TIM"/>
</dbReference>
<feature type="binding site" evidence="4">
    <location>
        <position position="44"/>
    </location>
    <ligand>
        <name>pyruvate</name>
        <dbReference type="ChEBI" id="CHEBI:15361"/>
    </ligand>
</feature>